<dbReference type="Pfam" id="PF00158">
    <property type="entry name" value="Sigma54_activat"/>
    <property type="match status" value="1"/>
</dbReference>
<dbReference type="PROSITE" id="PS50110">
    <property type="entry name" value="RESPONSE_REGULATORY"/>
    <property type="match status" value="1"/>
</dbReference>
<dbReference type="Pfam" id="PF25601">
    <property type="entry name" value="AAA_lid_14"/>
    <property type="match status" value="1"/>
</dbReference>
<evidence type="ECO:0000313" key="11">
    <source>
        <dbReference type="Proteomes" id="UP000524246"/>
    </source>
</evidence>
<proteinExistence type="predicted"/>
<dbReference type="Proteomes" id="UP000524246">
    <property type="component" value="Unassembled WGS sequence"/>
</dbReference>
<evidence type="ECO:0000256" key="4">
    <source>
        <dbReference type="ARBA" id="ARBA00023015"/>
    </source>
</evidence>
<accession>A0A7X9IJN0</accession>
<dbReference type="SUPFAM" id="SSF52172">
    <property type="entry name" value="CheY-like"/>
    <property type="match status" value="1"/>
</dbReference>
<protein>
    <submittedName>
        <fullName evidence="10">Sigma-54-dependent Fis family transcriptional regulator</fullName>
    </submittedName>
</protein>
<keyword evidence="1 7" id="KW-0597">Phosphoprotein</keyword>
<keyword evidence="3" id="KW-0067">ATP-binding</keyword>
<dbReference type="InterPro" id="IPR027417">
    <property type="entry name" value="P-loop_NTPase"/>
</dbReference>
<dbReference type="InterPro" id="IPR025944">
    <property type="entry name" value="Sigma_54_int_dom_CS"/>
</dbReference>
<dbReference type="InterPro" id="IPR058031">
    <property type="entry name" value="AAA_lid_NorR"/>
</dbReference>
<feature type="modified residue" description="4-aspartylphosphate" evidence="7">
    <location>
        <position position="55"/>
    </location>
</feature>
<dbReference type="InterPro" id="IPR025943">
    <property type="entry name" value="Sigma_54_int_dom_ATP-bd_2"/>
</dbReference>
<evidence type="ECO:0000256" key="6">
    <source>
        <dbReference type="ARBA" id="ARBA00023163"/>
    </source>
</evidence>
<evidence type="ECO:0000259" key="8">
    <source>
        <dbReference type="PROSITE" id="PS50045"/>
    </source>
</evidence>
<dbReference type="InterPro" id="IPR011006">
    <property type="entry name" value="CheY-like_superfamily"/>
</dbReference>
<dbReference type="GO" id="GO:0005524">
    <property type="term" value="F:ATP binding"/>
    <property type="evidence" value="ECO:0007669"/>
    <property type="project" value="UniProtKB-KW"/>
</dbReference>
<dbReference type="InterPro" id="IPR009057">
    <property type="entry name" value="Homeodomain-like_sf"/>
</dbReference>
<dbReference type="GO" id="GO:0043565">
    <property type="term" value="F:sequence-specific DNA binding"/>
    <property type="evidence" value="ECO:0007669"/>
    <property type="project" value="InterPro"/>
</dbReference>
<dbReference type="InterPro" id="IPR001789">
    <property type="entry name" value="Sig_transdc_resp-reg_receiver"/>
</dbReference>
<name>A0A7X9IJN0_9DELT</name>
<dbReference type="InterPro" id="IPR003593">
    <property type="entry name" value="AAA+_ATPase"/>
</dbReference>
<evidence type="ECO:0000256" key="2">
    <source>
        <dbReference type="ARBA" id="ARBA00022741"/>
    </source>
</evidence>
<dbReference type="EMBL" id="JAAZON010000154">
    <property type="protein sequence ID" value="NMC62292.1"/>
    <property type="molecule type" value="Genomic_DNA"/>
</dbReference>
<dbReference type="Pfam" id="PF02954">
    <property type="entry name" value="HTH_8"/>
    <property type="match status" value="1"/>
</dbReference>
<dbReference type="InterPro" id="IPR002197">
    <property type="entry name" value="HTH_Fis"/>
</dbReference>
<dbReference type="SMART" id="SM00448">
    <property type="entry name" value="REC"/>
    <property type="match status" value="1"/>
</dbReference>
<dbReference type="Pfam" id="PF00072">
    <property type="entry name" value="Response_reg"/>
    <property type="match status" value="1"/>
</dbReference>
<keyword evidence="2" id="KW-0547">Nucleotide-binding</keyword>
<organism evidence="10 11">
    <name type="scientific">SAR324 cluster bacterium</name>
    <dbReference type="NCBI Taxonomy" id="2024889"/>
    <lineage>
        <taxon>Bacteria</taxon>
        <taxon>Deltaproteobacteria</taxon>
        <taxon>SAR324 cluster</taxon>
    </lineage>
</organism>
<feature type="domain" description="Response regulatory" evidence="9">
    <location>
        <begin position="6"/>
        <end position="120"/>
    </location>
</feature>
<sequence length="470" mass="52085">MSRDVRILVAEDDPQMQLAIKSCLSRNGYDISITADGKSALEQLESNTFDLIISDQRMPEMEGQELLAELNKRESTTPFIMITAYGTINQAVEAMQLGAADFLTKPFSAEDLVRVVEKVLSPESKEFYRRGKKPAKGKAIITNDSLMIRILEVSEAVARSDATVLIQGESGTGKELIARLIHASSPRSNQSFVAVNCAALPSNLLESELFGHEKGSFTGALTRKIGKFELAHGGSLLLDEISEMEMSLQAKLLRVLQEREVDRVGGRDPISIDVRVIATTNRNLEEEVRAGRFRADLFYRLNVIPITLPPLRERKGDIKLLVEHFMNEFLGKEAPRLPVEVVQTLEEYQWPGNVRELQNAVERAAILSGGRSPTSSDFLLNSTSLSNLSIEKLVSADGKQWEKADEPMDQPKGPSLIRSGLTVAEMEKALIMETLRATSNNRTKAAELLGISIRTLRNKLSEYRSGSDDQ</sequence>
<gene>
    <name evidence="10" type="ORF">GYA55_03905</name>
</gene>
<dbReference type="PROSITE" id="PS00676">
    <property type="entry name" value="SIGMA54_INTERACT_2"/>
    <property type="match status" value="1"/>
</dbReference>
<dbReference type="Gene3D" id="3.40.50.300">
    <property type="entry name" value="P-loop containing nucleotide triphosphate hydrolases"/>
    <property type="match status" value="1"/>
</dbReference>
<keyword evidence="6" id="KW-0804">Transcription</keyword>
<comment type="caution">
    <text evidence="10">The sequence shown here is derived from an EMBL/GenBank/DDBJ whole genome shotgun (WGS) entry which is preliminary data.</text>
</comment>
<dbReference type="SUPFAM" id="SSF52540">
    <property type="entry name" value="P-loop containing nucleoside triphosphate hydrolases"/>
    <property type="match status" value="1"/>
</dbReference>
<dbReference type="SMART" id="SM00382">
    <property type="entry name" value="AAA"/>
    <property type="match status" value="1"/>
</dbReference>
<dbReference type="InterPro" id="IPR025662">
    <property type="entry name" value="Sigma_54_int_dom_ATP-bd_1"/>
</dbReference>
<keyword evidence="5" id="KW-0238">DNA-binding</keyword>
<dbReference type="PROSITE" id="PS00675">
    <property type="entry name" value="SIGMA54_INTERACT_1"/>
    <property type="match status" value="1"/>
</dbReference>
<dbReference type="PRINTS" id="PR01590">
    <property type="entry name" value="HTHFIS"/>
</dbReference>
<dbReference type="AlphaFoldDB" id="A0A7X9IJN0"/>
<evidence type="ECO:0000256" key="5">
    <source>
        <dbReference type="ARBA" id="ARBA00023125"/>
    </source>
</evidence>
<dbReference type="FunFam" id="3.40.50.2300:FF:000018">
    <property type="entry name" value="DNA-binding transcriptional regulator NtrC"/>
    <property type="match status" value="1"/>
</dbReference>
<dbReference type="Gene3D" id="1.10.8.60">
    <property type="match status" value="1"/>
</dbReference>
<evidence type="ECO:0000256" key="3">
    <source>
        <dbReference type="ARBA" id="ARBA00022840"/>
    </source>
</evidence>
<dbReference type="GO" id="GO:0000160">
    <property type="term" value="P:phosphorelay signal transduction system"/>
    <property type="evidence" value="ECO:0007669"/>
    <property type="project" value="InterPro"/>
</dbReference>
<dbReference type="SUPFAM" id="SSF46689">
    <property type="entry name" value="Homeodomain-like"/>
    <property type="match status" value="1"/>
</dbReference>
<dbReference type="Gene3D" id="1.10.10.60">
    <property type="entry name" value="Homeodomain-like"/>
    <property type="match status" value="1"/>
</dbReference>
<dbReference type="PROSITE" id="PS00688">
    <property type="entry name" value="SIGMA54_INTERACT_3"/>
    <property type="match status" value="1"/>
</dbReference>
<feature type="domain" description="Sigma-54 factor interaction" evidence="8">
    <location>
        <begin position="140"/>
        <end position="366"/>
    </location>
</feature>
<reference evidence="10 11" key="1">
    <citation type="journal article" date="2020" name="Biotechnol. Biofuels">
        <title>New insights from the biogas microbiome by comprehensive genome-resolved metagenomics of nearly 1600 species originating from multiple anaerobic digesters.</title>
        <authorList>
            <person name="Campanaro S."/>
            <person name="Treu L."/>
            <person name="Rodriguez-R L.M."/>
            <person name="Kovalovszki A."/>
            <person name="Ziels R.M."/>
            <person name="Maus I."/>
            <person name="Zhu X."/>
            <person name="Kougias P.G."/>
            <person name="Basile A."/>
            <person name="Luo G."/>
            <person name="Schluter A."/>
            <person name="Konstantinidis K.T."/>
            <person name="Angelidaki I."/>
        </authorList>
    </citation>
    <scope>NUCLEOTIDE SEQUENCE [LARGE SCALE GENOMIC DNA]</scope>
    <source>
        <strain evidence="10">AS27yjCOA_65</strain>
    </source>
</reference>
<dbReference type="PANTHER" id="PTHR32071">
    <property type="entry name" value="TRANSCRIPTIONAL REGULATORY PROTEIN"/>
    <property type="match status" value="1"/>
</dbReference>
<dbReference type="FunFam" id="3.40.50.300:FF:000006">
    <property type="entry name" value="DNA-binding transcriptional regulator NtrC"/>
    <property type="match status" value="1"/>
</dbReference>
<dbReference type="GO" id="GO:0006355">
    <property type="term" value="P:regulation of DNA-templated transcription"/>
    <property type="evidence" value="ECO:0007669"/>
    <property type="project" value="InterPro"/>
</dbReference>
<evidence type="ECO:0000313" key="10">
    <source>
        <dbReference type="EMBL" id="NMC62292.1"/>
    </source>
</evidence>
<dbReference type="PANTHER" id="PTHR32071:SF21">
    <property type="entry name" value="TRANSCRIPTIONAL REGULATORY PROTEIN FLGR"/>
    <property type="match status" value="1"/>
</dbReference>
<dbReference type="Gene3D" id="3.40.50.2300">
    <property type="match status" value="1"/>
</dbReference>
<keyword evidence="4" id="KW-0805">Transcription regulation</keyword>
<dbReference type="PROSITE" id="PS50045">
    <property type="entry name" value="SIGMA54_INTERACT_4"/>
    <property type="match status" value="1"/>
</dbReference>
<dbReference type="CDD" id="cd00009">
    <property type="entry name" value="AAA"/>
    <property type="match status" value="1"/>
</dbReference>
<evidence type="ECO:0000256" key="7">
    <source>
        <dbReference type="PROSITE-ProRule" id="PRU00169"/>
    </source>
</evidence>
<evidence type="ECO:0000259" key="9">
    <source>
        <dbReference type="PROSITE" id="PS50110"/>
    </source>
</evidence>
<dbReference type="InterPro" id="IPR002078">
    <property type="entry name" value="Sigma_54_int"/>
</dbReference>
<evidence type="ECO:0000256" key="1">
    <source>
        <dbReference type="ARBA" id="ARBA00022553"/>
    </source>
</evidence>